<comment type="caution">
    <text evidence="1">The sequence shown here is derived from an EMBL/GenBank/DDBJ whole genome shotgun (WGS) entry which is preliminary data.</text>
</comment>
<sequence>MVVEIPFGLVARGPAEATPPRRPGSVRRTSSIDMYWPAGPGTQLRLIGRARDLLTPSDGGDPLVLREDSMRVGVNAATRTIEEIEATPARASLTQLIGARGGGNSRAVLAEAMADEAAAGTPLYLLLDDIAGASLIAGFAYSRWIDRDLLIREISAGPVRNMTGICTGFQPGSGALMPDGSSKWNHQVQPVQPLPRPEDPVGWHALEEFTEMAMRRARRIDVHVGDVITIDSMFQDSSTVPSGGRVAVHEYRLTATADPITGQLLTIDADPRVLPYDECPLASRNVGKIIGTPLSELRTAVLEKLPGTEGCTHLNDAMRALAEVPTLVRALREADEHR</sequence>
<protein>
    <recommendedName>
        <fullName evidence="3">DUF2889 domain-containing protein</fullName>
    </recommendedName>
</protein>
<accession>A0A231H358</accession>
<dbReference type="RefSeq" id="WP_219822876.1">
    <property type="nucleotide sequence ID" value="NZ_NGAF01000010.1"/>
</dbReference>
<evidence type="ECO:0008006" key="3">
    <source>
        <dbReference type="Google" id="ProtNLM"/>
    </source>
</evidence>
<dbReference type="Pfam" id="PF11136">
    <property type="entry name" value="DUF2889"/>
    <property type="match status" value="1"/>
</dbReference>
<dbReference type="EMBL" id="NGAF01000010">
    <property type="protein sequence ID" value="OXR43284.1"/>
    <property type="molecule type" value="Genomic_DNA"/>
</dbReference>
<dbReference type="AlphaFoldDB" id="A0A231H358"/>
<name>A0A231H358_9NOCA</name>
<proteinExistence type="predicted"/>
<gene>
    <name evidence="1" type="ORF">B7C42_04706</name>
</gene>
<dbReference type="InterPro" id="IPR021312">
    <property type="entry name" value="DUF2889"/>
</dbReference>
<evidence type="ECO:0000313" key="2">
    <source>
        <dbReference type="Proteomes" id="UP000215506"/>
    </source>
</evidence>
<keyword evidence="2" id="KW-1185">Reference proteome</keyword>
<reference evidence="1 2" key="1">
    <citation type="submission" date="2017-07" db="EMBL/GenBank/DDBJ databases">
        <title>First draft Genome Sequence of Nocardia cerradoensis isolated from human infection.</title>
        <authorList>
            <person name="Carrasco G."/>
        </authorList>
    </citation>
    <scope>NUCLEOTIDE SEQUENCE [LARGE SCALE GENOMIC DNA]</scope>
    <source>
        <strain evidence="1 2">CNM20130759</strain>
    </source>
</reference>
<organism evidence="1 2">
    <name type="scientific">Nocardia cerradoensis</name>
    <dbReference type="NCBI Taxonomy" id="85688"/>
    <lineage>
        <taxon>Bacteria</taxon>
        <taxon>Bacillati</taxon>
        <taxon>Actinomycetota</taxon>
        <taxon>Actinomycetes</taxon>
        <taxon>Mycobacteriales</taxon>
        <taxon>Nocardiaceae</taxon>
        <taxon>Nocardia</taxon>
    </lineage>
</organism>
<evidence type="ECO:0000313" key="1">
    <source>
        <dbReference type="EMBL" id="OXR43284.1"/>
    </source>
</evidence>
<dbReference type="Proteomes" id="UP000215506">
    <property type="component" value="Unassembled WGS sequence"/>
</dbReference>